<evidence type="ECO:0000256" key="2">
    <source>
        <dbReference type="RuleBase" id="RU362080"/>
    </source>
</evidence>
<dbReference type="EMBL" id="CP060204">
    <property type="protein sequence ID" value="QNH54790.1"/>
    <property type="molecule type" value="Genomic_DNA"/>
</dbReference>
<dbReference type="PANTHER" id="PTHR33713:SF6">
    <property type="entry name" value="ANTITOXIN YEFM"/>
    <property type="match status" value="1"/>
</dbReference>
<accession>A0A7G7VKZ7</accession>
<comment type="function">
    <text evidence="2">Antitoxin component of a type II toxin-antitoxin (TA) system.</text>
</comment>
<evidence type="ECO:0000256" key="1">
    <source>
        <dbReference type="ARBA" id="ARBA00009981"/>
    </source>
</evidence>
<dbReference type="Pfam" id="PF02604">
    <property type="entry name" value="PhdYeFM_antitox"/>
    <property type="match status" value="1"/>
</dbReference>
<comment type="similarity">
    <text evidence="1 2">Belongs to the phD/YefM antitoxin family.</text>
</comment>
<dbReference type="InterPro" id="IPR006442">
    <property type="entry name" value="Antitoxin_Phd/YefM"/>
</dbReference>
<dbReference type="Gene3D" id="3.40.1620.10">
    <property type="entry name" value="YefM-like domain"/>
    <property type="match status" value="1"/>
</dbReference>
<dbReference type="RefSeq" id="WP_185980726.1">
    <property type="nucleotide sequence ID" value="NZ_CP060204.1"/>
</dbReference>
<proteinExistence type="inferred from homology"/>
<sequence>MTAINATAARRNLYQLISEVNENCSPVIITNTRGKNAVLLSEEDWNAVQETLYLNAIPGMTASILAADHEPLDTCATYDPDEAW</sequence>
<dbReference type="KEGG" id="stim:H1B31_02180"/>
<organism evidence="3 4">
    <name type="scientific">Selenomonas timonae</name>
    <dbReference type="NCBI Taxonomy" id="2754044"/>
    <lineage>
        <taxon>Bacteria</taxon>
        <taxon>Bacillati</taxon>
        <taxon>Bacillota</taxon>
        <taxon>Negativicutes</taxon>
        <taxon>Selenomonadales</taxon>
        <taxon>Selenomonadaceae</taxon>
        <taxon>Selenomonas</taxon>
    </lineage>
</organism>
<evidence type="ECO:0000313" key="3">
    <source>
        <dbReference type="EMBL" id="QNH54790.1"/>
    </source>
</evidence>
<protein>
    <recommendedName>
        <fullName evidence="2">Antitoxin</fullName>
    </recommendedName>
</protein>
<dbReference type="InterPro" id="IPR036165">
    <property type="entry name" value="YefM-like_sf"/>
</dbReference>
<dbReference type="SUPFAM" id="SSF143120">
    <property type="entry name" value="YefM-like"/>
    <property type="match status" value="1"/>
</dbReference>
<dbReference type="Proteomes" id="UP000515480">
    <property type="component" value="Chromosome"/>
</dbReference>
<dbReference type="PANTHER" id="PTHR33713">
    <property type="entry name" value="ANTITOXIN YAFN-RELATED"/>
    <property type="match status" value="1"/>
</dbReference>
<name>A0A7G7VKZ7_9FIRM</name>
<dbReference type="InterPro" id="IPR051405">
    <property type="entry name" value="phD/YefM_antitoxin"/>
</dbReference>
<reference evidence="3 4" key="1">
    <citation type="submission" date="2020-07" db="EMBL/GenBank/DDBJ databases">
        <title>Complete genome and description of Selenomonas timonensis sp. nov., a new bacterium isolated from a gingivitis subject.</title>
        <authorList>
            <person name="Antezack A."/>
        </authorList>
    </citation>
    <scope>NUCLEOTIDE SEQUENCE [LARGE SCALE GENOMIC DNA]</scope>
    <source>
        <strain evidence="3 4">Marseille-Q3039</strain>
    </source>
</reference>
<dbReference type="AlphaFoldDB" id="A0A7G7VKZ7"/>
<gene>
    <name evidence="3" type="ORF">H1B31_02180</name>
</gene>
<keyword evidence="4" id="KW-1185">Reference proteome</keyword>
<evidence type="ECO:0000313" key="4">
    <source>
        <dbReference type="Proteomes" id="UP000515480"/>
    </source>
</evidence>
<dbReference type="NCBIfam" id="TIGR01552">
    <property type="entry name" value="phd_fam"/>
    <property type="match status" value="1"/>
</dbReference>